<proteinExistence type="predicted"/>
<dbReference type="SMART" id="SM00860">
    <property type="entry name" value="SMI1_KNR4"/>
    <property type="match status" value="1"/>
</dbReference>
<dbReference type="InterPro" id="IPR037883">
    <property type="entry name" value="Knr4/Smi1-like_sf"/>
</dbReference>
<dbReference type="Pfam" id="PF09346">
    <property type="entry name" value="SMI1_KNR4"/>
    <property type="match status" value="1"/>
</dbReference>
<name>A0ABX8GE95_EXIAC</name>
<sequence>MHRPGVSLIDLKRAEKILGVKFPTDYISLMQESNGAAFHDWQLYSIPTESSHSEVEDIIHHHINRPDDLPKDMICFGEHLDGRRLCYRIRLRFLQELVFTWHPKKGLEKYCASSLNEWVESEMLRDRANKKITLGTFSVSSHRLLVTDSNEKDVASIVLEQVKSGAWTASVTYDSDGTVRLLTVYEGVDQPTGRWTRSHEIAIDSGFVLIGDDVAFREEELAEELFFGQQNVHLFRAGIMTDSGYGDGIYHLKVKKNRDKQIIGVRINFME</sequence>
<gene>
    <name evidence="2" type="ORF">KKI46_06715</name>
</gene>
<organism evidence="2 3">
    <name type="scientific">Exiguobacterium acetylicum</name>
    <name type="common">Brevibacterium acetylicum</name>
    <dbReference type="NCBI Taxonomy" id="41170"/>
    <lineage>
        <taxon>Bacteria</taxon>
        <taxon>Bacillati</taxon>
        <taxon>Bacillota</taxon>
        <taxon>Bacilli</taxon>
        <taxon>Bacillales</taxon>
        <taxon>Bacillales Family XII. Incertae Sedis</taxon>
        <taxon>Exiguobacterium</taxon>
    </lineage>
</organism>
<evidence type="ECO:0000313" key="2">
    <source>
        <dbReference type="EMBL" id="QWB31693.1"/>
    </source>
</evidence>
<evidence type="ECO:0000313" key="3">
    <source>
        <dbReference type="Proteomes" id="UP000679498"/>
    </source>
</evidence>
<protein>
    <submittedName>
        <fullName evidence="2">SMI1/KNR4 family protein</fullName>
    </submittedName>
</protein>
<feature type="domain" description="Knr4/Smi1-like" evidence="1">
    <location>
        <begin position="5"/>
        <end position="121"/>
    </location>
</feature>
<dbReference type="Proteomes" id="UP000679498">
    <property type="component" value="Chromosome"/>
</dbReference>
<dbReference type="EMBL" id="CP075897">
    <property type="protein sequence ID" value="QWB31693.1"/>
    <property type="molecule type" value="Genomic_DNA"/>
</dbReference>
<accession>A0ABX8GE95</accession>
<dbReference type="SUPFAM" id="SSF160631">
    <property type="entry name" value="SMI1/KNR4-like"/>
    <property type="match status" value="1"/>
</dbReference>
<keyword evidence="3" id="KW-1185">Reference proteome</keyword>
<dbReference type="InterPro" id="IPR018958">
    <property type="entry name" value="Knr4/Smi1-like_dom"/>
</dbReference>
<evidence type="ECO:0000259" key="1">
    <source>
        <dbReference type="SMART" id="SM00860"/>
    </source>
</evidence>
<reference evidence="2 3" key="1">
    <citation type="submission" date="2021-05" db="EMBL/GenBank/DDBJ databases">
        <title>Biocontrol using Exiguobacterium acetylicum SI17 against litchi downy blight caused by Peronophythora litchii.</title>
        <authorList>
            <person name="Zheng L."/>
        </authorList>
    </citation>
    <scope>NUCLEOTIDE SEQUENCE [LARGE SCALE GENOMIC DNA]</scope>
    <source>
        <strain evidence="2 3">SI17</strain>
    </source>
</reference>
<dbReference type="Gene3D" id="3.40.1580.10">
    <property type="entry name" value="SMI1/KNR4-like"/>
    <property type="match status" value="1"/>
</dbReference>